<feature type="compositionally biased region" description="Low complexity" evidence="1">
    <location>
        <begin position="132"/>
        <end position="143"/>
    </location>
</feature>
<reference evidence="2" key="2">
    <citation type="journal article" date="2022" name="Microb. Genom.">
        <title>A chromosome-scale genome assembly of the tomato pathogen Cladosporium fulvum reveals a compartmentalized genome architecture and the presence of a dispensable chromosome.</title>
        <authorList>
            <person name="Zaccaron A.Z."/>
            <person name="Chen L.H."/>
            <person name="Samaras A."/>
            <person name="Stergiopoulos I."/>
        </authorList>
    </citation>
    <scope>NUCLEOTIDE SEQUENCE</scope>
    <source>
        <strain evidence="2">Race5_Kim</strain>
    </source>
</reference>
<evidence type="ECO:0000313" key="2">
    <source>
        <dbReference type="EMBL" id="UJO15185.1"/>
    </source>
</evidence>
<sequence length="385" mass="43630">MEDELARLDAEKAKILKERGAFLGGVKRRHDNGRRTLQALRSRQNAEYRITVGIANQKYQAKLADLTTRREEVLKSIPDPQLDGLSDLDDDESQPERPSAELPPQPPAVPPLESPIEAQDPPEKSVQEVDNGSSSGHSPPGTSVWDENTRESSSPAQEEEDLGLNLPVISPQTREGESLSGEFPTVIYMKGHFHEIKCHNCGTNSTRNGKDFFLGARGILDHIRIAHERLYPKHDFRELDACIVRTLDREEVQKLENGIQPADPLVKCGPQPFQRPQIPDAQPKISHPDVPGNVIQDEDDEWFRISCRIYRGNADDGLEWYDGEQGLWEHIWDCHPQMLGEYDTETWDVLEDVGRIAFKEPLEEGQVYSICQHAMENPRRRGVQM</sequence>
<dbReference type="RefSeq" id="XP_047759551.1">
    <property type="nucleotide sequence ID" value="XM_047907242.1"/>
</dbReference>
<keyword evidence="3" id="KW-1185">Reference proteome</keyword>
<evidence type="ECO:0000313" key="3">
    <source>
        <dbReference type="Proteomes" id="UP000756132"/>
    </source>
</evidence>
<reference evidence="2" key="1">
    <citation type="submission" date="2021-12" db="EMBL/GenBank/DDBJ databases">
        <authorList>
            <person name="Zaccaron A."/>
            <person name="Stergiopoulos I."/>
        </authorList>
    </citation>
    <scope>NUCLEOTIDE SEQUENCE</scope>
    <source>
        <strain evidence="2">Race5_Kim</strain>
    </source>
</reference>
<proteinExistence type="predicted"/>
<dbReference type="AlphaFoldDB" id="A0A9Q8LCX7"/>
<accession>A0A9Q8LCX7</accession>
<dbReference type="KEGG" id="ffu:CLAFUR5_08094"/>
<name>A0A9Q8LCX7_PASFU</name>
<dbReference type="GeneID" id="71987972"/>
<organism evidence="2 3">
    <name type="scientific">Passalora fulva</name>
    <name type="common">Tomato leaf mold</name>
    <name type="synonym">Cladosporium fulvum</name>
    <dbReference type="NCBI Taxonomy" id="5499"/>
    <lineage>
        <taxon>Eukaryota</taxon>
        <taxon>Fungi</taxon>
        <taxon>Dikarya</taxon>
        <taxon>Ascomycota</taxon>
        <taxon>Pezizomycotina</taxon>
        <taxon>Dothideomycetes</taxon>
        <taxon>Dothideomycetidae</taxon>
        <taxon>Mycosphaerellales</taxon>
        <taxon>Mycosphaerellaceae</taxon>
        <taxon>Fulvia</taxon>
    </lineage>
</organism>
<dbReference type="EMBL" id="CP090165">
    <property type="protein sequence ID" value="UJO15185.1"/>
    <property type="molecule type" value="Genomic_DNA"/>
</dbReference>
<evidence type="ECO:0000256" key="1">
    <source>
        <dbReference type="SAM" id="MobiDB-lite"/>
    </source>
</evidence>
<dbReference type="Proteomes" id="UP000756132">
    <property type="component" value="Chromosome 3"/>
</dbReference>
<protein>
    <submittedName>
        <fullName evidence="2">Uncharacterized protein</fullName>
    </submittedName>
</protein>
<gene>
    <name evidence="2" type="ORF">CLAFUR5_08094</name>
</gene>
<feature type="compositionally biased region" description="Pro residues" evidence="1">
    <location>
        <begin position="101"/>
        <end position="113"/>
    </location>
</feature>
<feature type="region of interest" description="Disordered" evidence="1">
    <location>
        <begin position="75"/>
        <end position="180"/>
    </location>
</feature>